<dbReference type="OrthoDB" id="1418027at2"/>
<evidence type="ECO:0000313" key="5">
    <source>
        <dbReference type="Proteomes" id="UP000321938"/>
    </source>
</evidence>
<sequence length="269" mass="30168">MKIMATILLKNLKKSFVGTFILILSATSLFATNPSNVSDDSDQRMKISLMLNSAGTYERELFVMADESATSGYDSGFDSAIDAMQDEDMYWLINSGKFIEQGINEINEETIIKIGMHTYVNGFNTISIHKLENIPSTMKIFMHDKTLDEYHSIKDGAYEVYLDAGVYLNRFEIVFAQPETLGVSQIQTRENQLDIRFDYATNEIEIVNNANINIESVNVYSLLGQSVYTSNVSNSNNKININTNAMSTGTYIVIVSTEYGINSKKVLVN</sequence>
<feature type="chain" id="PRO_5023147994" evidence="2">
    <location>
        <begin position="32"/>
        <end position="269"/>
    </location>
</feature>
<dbReference type="InterPro" id="IPR026444">
    <property type="entry name" value="Secre_tail"/>
</dbReference>
<dbReference type="Proteomes" id="UP000321938">
    <property type="component" value="Unassembled WGS sequence"/>
</dbReference>
<feature type="signal peptide" evidence="2">
    <location>
        <begin position="1"/>
        <end position="31"/>
    </location>
</feature>
<evidence type="ECO:0000256" key="1">
    <source>
        <dbReference type="ARBA" id="ARBA00022729"/>
    </source>
</evidence>
<dbReference type="NCBIfam" id="TIGR04183">
    <property type="entry name" value="Por_Secre_tail"/>
    <property type="match status" value="1"/>
</dbReference>
<protein>
    <submittedName>
        <fullName evidence="4">T9SS type A sorting domain-containing protein</fullName>
    </submittedName>
</protein>
<organism evidence="4 5">
    <name type="scientific">Psychroserpens burtonensis</name>
    <dbReference type="NCBI Taxonomy" id="49278"/>
    <lineage>
        <taxon>Bacteria</taxon>
        <taxon>Pseudomonadati</taxon>
        <taxon>Bacteroidota</taxon>
        <taxon>Flavobacteriia</taxon>
        <taxon>Flavobacteriales</taxon>
        <taxon>Flavobacteriaceae</taxon>
        <taxon>Psychroserpens</taxon>
    </lineage>
</organism>
<evidence type="ECO:0000256" key="2">
    <source>
        <dbReference type="SAM" id="SignalP"/>
    </source>
</evidence>
<dbReference type="STRING" id="1123037.GCA_000425305_00428"/>
<comment type="caution">
    <text evidence="4">The sequence shown here is derived from an EMBL/GenBank/DDBJ whole genome shotgun (WGS) entry which is preliminary data.</text>
</comment>
<evidence type="ECO:0000313" key="4">
    <source>
        <dbReference type="EMBL" id="TXE20064.1"/>
    </source>
</evidence>
<dbReference type="EMBL" id="VOSB01000002">
    <property type="protein sequence ID" value="TXE20064.1"/>
    <property type="molecule type" value="Genomic_DNA"/>
</dbReference>
<dbReference type="Pfam" id="PF18962">
    <property type="entry name" value="Por_Secre_tail"/>
    <property type="match status" value="1"/>
</dbReference>
<proteinExistence type="predicted"/>
<feature type="domain" description="Secretion system C-terminal sorting" evidence="3">
    <location>
        <begin position="201"/>
        <end position="268"/>
    </location>
</feature>
<keyword evidence="5" id="KW-1185">Reference proteome</keyword>
<dbReference type="AlphaFoldDB" id="A0A5C7BBM8"/>
<gene>
    <name evidence="4" type="ORF">ES692_02060</name>
</gene>
<name>A0A5C7BBM8_9FLAO</name>
<keyword evidence="1 2" id="KW-0732">Signal</keyword>
<evidence type="ECO:0000259" key="3">
    <source>
        <dbReference type="Pfam" id="PF18962"/>
    </source>
</evidence>
<accession>A0A5C7BBM8</accession>
<reference evidence="4 5" key="1">
    <citation type="submission" date="2019-08" db="EMBL/GenBank/DDBJ databases">
        <title>Genome of Psychroserpens burtonensis ACAM 167.</title>
        <authorList>
            <person name="Bowman J.P."/>
        </authorList>
    </citation>
    <scope>NUCLEOTIDE SEQUENCE [LARGE SCALE GENOMIC DNA]</scope>
    <source>
        <strain evidence="4 5">ACAM 167</strain>
    </source>
</reference>